<feature type="transmembrane region" description="Helical" evidence="1">
    <location>
        <begin position="6"/>
        <end position="29"/>
    </location>
</feature>
<dbReference type="InterPro" id="IPR000014">
    <property type="entry name" value="PAS"/>
</dbReference>
<dbReference type="Proteomes" id="UP000050430">
    <property type="component" value="Unassembled WGS sequence"/>
</dbReference>
<dbReference type="NCBIfam" id="TIGR00254">
    <property type="entry name" value="GGDEF"/>
    <property type="match status" value="1"/>
</dbReference>
<feature type="transmembrane region" description="Helical" evidence="1">
    <location>
        <begin position="146"/>
        <end position="171"/>
    </location>
</feature>
<dbReference type="CDD" id="cd01949">
    <property type="entry name" value="GGDEF"/>
    <property type="match status" value="1"/>
</dbReference>
<dbReference type="InterPro" id="IPR043128">
    <property type="entry name" value="Rev_trsase/Diguanyl_cyclase"/>
</dbReference>
<evidence type="ECO:0000313" key="4">
    <source>
        <dbReference type="Proteomes" id="UP000050430"/>
    </source>
</evidence>
<keyword evidence="4" id="KW-1185">Reference proteome</keyword>
<dbReference type="PANTHER" id="PTHR45138:SF9">
    <property type="entry name" value="DIGUANYLATE CYCLASE DGCM-RELATED"/>
    <property type="match status" value="1"/>
</dbReference>
<accession>A0A0P6X1X9</accession>
<dbReference type="Pfam" id="PF00990">
    <property type="entry name" value="GGDEF"/>
    <property type="match status" value="1"/>
</dbReference>
<dbReference type="InterPro" id="IPR035965">
    <property type="entry name" value="PAS-like_dom_sf"/>
</dbReference>
<dbReference type="PANTHER" id="PTHR45138">
    <property type="entry name" value="REGULATORY COMPONENTS OF SENSORY TRANSDUCTION SYSTEM"/>
    <property type="match status" value="1"/>
</dbReference>
<feature type="transmembrane region" description="Helical" evidence="1">
    <location>
        <begin position="103"/>
        <end position="126"/>
    </location>
</feature>
<organism evidence="3 4">
    <name type="scientific">Leptolinea tardivitalis</name>
    <dbReference type="NCBI Taxonomy" id="229920"/>
    <lineage>
        <taxon>Bacteria</taxon>
        <taxon>Bacillati</taxon>
        <taxon>Chloroflexota</taxon>
        <taxon>Anaerolineae</taxon>
        <taxon>Anaerolineales</taxon>
        <taxon>Anaerolineaceae</taxon>
        <taxon>Leptolinea</taxon>
    </lineage>
</organism>
<dbReference type="InterPro" id="IPR031621">
    <property type="entry name" value="HisKA_7TM"/>
</dbReference>
<dbReference type="Gene3D" id="3.30.450.40">
    <property type="match status" value="1"/>
</dbReference>
<dbReference type="CDD" id="cd00130">
    <property type="entry name" value="PAS"/>
    <property type="match status" value="1"/>
</dbReference>
<feature type="transmembrane region" description="Helical" evidence="1">
    <location>
        <begin position="67"/>
        <end position="91"/>
    </location>
</feature>
<dbReference type="InterPro" id="IPR050469">
    <property type="entry name" value="Diguanylate_Cyclase"/>
</dbReference>
<dbReference type="InterPro" id="IPR000160">
    <property type="entry name" value="GGDEF_dom"/>
</dbReference>
<feature type="domain" description="GGDEF" evidence="2">
    <location>
        <begin position="549"/>
        <end position="680"/>
    </location>
</feature>
<feature type="transmembrane region" description="Helical" evidence="1">
    <location>
        <begin position="36"/>
        <end position="55"/>
    </location>
</feature>
<dbReference type="RefSeq" id="WP_062421878.1">
    <property type="nucleotide sequence ID" value="NZ_BBYA01000009.1"/>
</dbReference>
<evidence type="ECO:0000259" key="2">
    <source>
        <dbReference type="PROSITE" id="PS50887"/>
    </source>
</evidence>
<dbReference type="AlphaFoldDB" id="A0A0P6X1X9"/>
<dbReference type="SMART" id="SM00267">
    <property type="entry name" value="GGDEF"/>
    <property type="match status" value="1"/>
</dbReference>
<dbReference type="Gene3D" id="3.30.450.20">
    <property type="entry name" value="PAS domain"/>
    <property type="match status" value="1"/>
</dbReference>
<feature type="transmembrane region" description="Helical" evidence="1">
    <location>
        <begin position="211"/>
        <end position="230"/>
    </location>
</feature>
<feature type="transmembrane region" description="Helical" evidence="1">
    <location>
        <begin position="183"/>
        <end position="205"/>
    </location>
</feature>
<protein>
    <recommendedName>
        <fullName evidence="2">GGDEF domain-containing protein</fullName>
    </recommendedName>
</protein>
<dbReference type="GO" id="GO:0052621">
    <property type="term" value="F:diguanylate cyclase activity"/>
    <property type="evidence" value="ECO:0007669"/>
    <property type="project" value="TreeGrafter"/>
</dbReference>
<dbReference type="FunFam" id="3.30.70.270:FF:000001">
    <property type="entry name" value="Diguanylate cyclase domain protein"/>
    <property type="match status" value="1"/>
</dbReference>
<keyword evidence="1" id="KW-0472">Membrane</keyword>
<dbReference type="EMBL" id="LGCK01000006">
    <property type="protein sequence ID" value="KPL73439.1"/>
    <property type="molecule type" value="Genomic_DNA"/>
</dbReference>
<evidence type="ECO:0000256" key="1">
    <source>
        <dbReference type="SAM" id="Phobius"/>
    </source>
</evidence>
<gene>
    <name evidence="3" type="ORF">ADM99_04390</name>
</gene>
<dbReference type="InterPro" id="IPR003018">
    <property type="entry name" value="GAF"/>
</dbReference>
<keyword evidence="1" id="KW-1133">Transmembrane helix</keyword>
<dbReference type="Pfam" id="PF01590">
    <property type="entry name" value="GAF"/>
    <property type="match status" value="1"/>
</dbReference>
<dbReference type="Pfam" id="PF16927">
    <property type="entry name" value="HisKA_7TM"/>
    <property type="match status" value="1"/>
</dbReference>
<dbReference type="PROSITE" id="PS50887">
    <property type="entry name" value="GGDEF"/>
    <property type="match status" value="1"/>
</dbReference>
<dbReference type="SMART" id="SM00065">
    <property type="entry name" value="GAF"/>
    <property type="match status" value="1"/>
</dbReference>
<dbReference type="SUPFAM" id="SSF55785">
    <property type="entry name" value="PYP-like sensor domain (PAS domain)"/>
    <property type="match status" value="1"/>
</dbReference>
<name>A0A0P6X1X9_9CHLR</name>
<proteinExistence type="predicted"/>
<dbReference type="SUPFAM" id="SSF55073">
    <property type="entry name" value="Nucleotide cyclase"/>
    <property type="match status" value="1"/>
</dbReference>
<reference evidence="3 4" key="1">
    <citation type="submission" date="2015-07" db="EMBL/GenBank/DDBJ databases">
        <title>Genome sequence of Leptolinea tardivitalis DSM 16556.</title>
        <authorList>
            <person name="Hemp J."/>
            <person name="Ward L.M."/>
            <person name="Pace L.A."/>
            <person name="Fischer W.W."/>
        </authorList>
    </citation>
    <scope>NUCLEOTIDE SEQUENCE [LARGE SCALE GENOMIC DNA]</scope>
    <source>
        <strain evidence="3 4">YMTK-2</strain>
    </source>
</reference>
<dbReference type="InterPro" id="IPR029016">
    <property type="entry name" value="GAF-like_dom_sf"/>
</dbReference>
<dbReference type="OrthoDB" id="155880at2"/>
<dbReference type="InterPro" id="IPR029787">
    <property type="entry name" value="Nucleotide_cyclase"/>
</dbReference>
<dbReference type="Gene3D" id="3.30.70.270">
    <property type="match status" value="1"/>
</dbReference>
<sequence length="680" mass="77102">MINWNFNPYALSLIGTGVFSMVVAIQVFLRWKNRESLLLGFAMVLIAEWSFFVGFESAVQDQILKVLFAKFSYFGVFNCLPLFFLFVTRYFRIGPQMTRTQLALLWAVPICVILLAATNDYHHLIWSGFVTPPDSPYDTLVYLRGPLYWLGLIYNYLILLVMSVIVTRQYLATRLSIHKSQSLIFVLSILPPLLANILYVLRIPLIKNLDITPIGFFLSGLLVFVALNKYRLLEIAPIARSMLFDNLAESLVVVDGQNAIVDINRSGQQLLRYPQENWMGINLEEGLINIPGLQYKMSMKTGFHLESTLESSQTLEIDGQLITDENRGFAGWLLAIRDITSRKKTEKVEIERRLFAEALRDVSMAVNSTLNLNEVLERILSSVFEFLPCNMANILLIENGVAHVEIFHGYISPEEIDWVKAAKFKVEEVENLKKMYETGQPMFIPDTRKVDYFTNPNVLSYLGAPIRVKNKVIGFLNLDSNKANVFNSNEEADRLIAFADLAGIAIDNARMYQKMEENAIIDSLTGINNRRSLLQAAEKEFERSRRHNTPISIIMLDIDNFKLINDTCGHQAGDSVLADVGKVLAAFIRKIDTAGRYGGDEFCILLPDTTLIEARAAAIRLLDEFHQIKVPGVSHDNYLQASLGVAWKDENTATLEDLLVRADQAMYQAKKRGRNRVEVL</sequence>
<evidence type="ECO:0000313" key="3">
    <source>
        <dbReference type="EMBL" id="KPL73439.1"/>
    </source>
</evidence>
<dbReference type="PATRIC" id="fig|229920.5.peg.2537"/>
<dbReference type="STRING" id="229920.ADM99_04390"/>
<comment type="caution">
    <text evidence="3">The sequence shown here is derived from an EMBL/GenBank/DDBJ whole genome shotgun (WGS) entry which is preliminary data.</text>
</comment>
<dbReference type="SUPFAM" id="SSF55781">
    <property type="entry name" value="GAF domain-like"/>
    <property type="match status" value="1"/>
</dbReference>
<keyword evidence="1" id="KW-0812">Transmembrane</keyword>